<comment type="caution">
    <text evidence="2">The sequence shown here is derived from an EMBL/GenBank/DDBJ whole genome shotgun (WGS) entry which is preliminary data.</text>
</comment>
<keyword evidence="3" id="KW-1185">Reference proteome</keyword>
<proteinExistence type="predicted"/>
<dbReference type="EMBL" id="AZHX01002254">
    <property type="protein sequence ID" value="ETW95915.1"/>
    <property type="molecule type" value="Genomic_DNA"/>
</dbReference>
<dbReference type="Proteomes" id="UP000019140">
    <property type="component" value="Unassembled WGS sequence"/>
</dbReference>
<evidence type="ECO:0000259" key="1">
    <source>
        <dbReference type="Pfam" id="PF24696"/>
    </source>
</evidence>
<feature type="domain" description="UGSC-like" evidence="1">
    <location>
        <begin position="5"/>
        <end position="95"/>
    </location>
</feature>
<name>W4LDZ0_9BACT</name>
<sequence length="95" mass="10096">MYALEVLNPVAQQRGTLTAMAINPRPASLSHKTVGLLWSGTHGGDVALQRAGDMLQERFTNLTINFYTGGDYPAPPPIVKQAGEECDVVIGATAD</sequence>
<reference evidence="2 3" key="1">
    <citation type="journal article" date="2014" name="Nature">
        <title>An environmental bacterial taxon with a large and distinct metabolic repertoire.</title>
        <authorList>
            <person name="Wilson M.C."/>
            <person name="Mori T."/>
            <person name="Ruckert C."/>
            <person name="Uria A.R."/>
            <person name="Helf M.J."/>
            <person name="Takada K."/>
            <person name="Gernert C."/>
            <person name="Steffens U.A."/>
            <person name="Heycke N."/>
            <person name="Schmitt S."/>
            <person name="Rinke C."/>
            <person name="Helfrich E.J."/>
            <person name="Brachmann A.O."/>
            <person name="Gurgui C."/>
            <person name="Wakimoto T."/>
            <person name="Kracht M."/>
            <person name="Crusemann M."/>
            <person name="Hentschel U."/>
            <person name="Abe I."/>
            <person name="Matsunaga S."/>
            <person name="Kalinowski J."/>
            <person name="Takeyama H."/>
            <person name="Piel J."/>
        </authorList>
    </citation>
    <scope>NUCLEOTIDE SEQUENCE [LARGE SCALE GENOMIC DNA]</scope>
    <source>
        <strain evidence="3">TSY2</strain>
    </source>
</reference>
<dbReference type="HOGENOM" id="CLU_2367630_0_0_7"/>
<gene>
    <name evidence="2" type="ORF">ETSY2_47390</name>
</gene>
<protein>
    <recommendedName>
        <fullName evidence="1">UGSC-like domain-containing protein</fullName>
    </recommendedName>
</protein>
<dbReference type="InterPro" id="IPR057767">
    <property type="entry name" value="UGSC-like_dom"/>
</dbReference>
<accession>W4LDZ0</accession>
<evidence type="ECO:0000313" key="2">
    <source>
        <dbReference type="EMBL" id="ETW95915.1"/>
    </source>
</evidence>
<dbReference type="AlphaFoldDB" id="W4LDZ0"/>
<organism evidence="2 3">
    <name type="scientific">Candidatus Entotheonella gemina</name>
    <dbReference type="NCBI Taxonomy" id="1429439"/>
    <lineage>
        <taxon>Bacteria</taxon>
        <taxon>Pseudomonadati</taxon>
        <taxon>Nitrospinota/Tectimicrobiota group</taxon>
        <taxon>Candidatus Tectimicrobiota</taxon>
        <taxon>Candidatus Entotheonellia</taxon>
        <taxon>Candidatus Entotheonellales</taxon>
        <taxon>Candidatus Entotheonellaceae</taxon>
        <taxon>Candidatus Entotheonella</taxon>
    </lineage>
</organism>
<dbReference type="Pfam" id="PF24696">
    <property type="entry name" value="UGSC"/>
    <property type="match status" value="1"/>
</dbReference>
<evidence type="ECO:0000313" key="3">
    <source>
        <dbReference type="Proteomes" id="UP000019140"/>
    </source>
</evidence>